<sequence length="90" mass="9390">MPESAQHWPAPTARTPVDTNVGLPGSKSMTNRALVLAALSETPGTVRRPLRSRDTDLMAAGLRSLGIGVAESGPDWEVAPARPRGPAHVG</sequence>
<dbReference type="InterPro" id="IPR001986">
    <property type="entry name" value="Enolpyruvate_Tfrase_dom"/>
</dbReference>
<evidence type="ECO:0000256" key="2">
    <source>
        <dbReference type="SAM" id="MobiDB-lite"/>
    </source>
</evidence>
<gene>
    <name evidence="4" type="ORF">ACFQZU_11325</name>
</gene>
<reference evidence="5" key="1">
    <citation type="journal article" date="2019" name="Int. J. Syst. Evol. Microbiol.">
        <title>The Global Catalogue of Microorganisms (GCM) 10K type strain sequencing project: providing services to taxonomists for standard genome sequencing and annotation.</title>
        <authorList>
            <consortium name="The Broad Institute Genomics Platform"/>
            <consortium name="The Broad Institute Genome Sequencing Center for Infectious Disease"/>
            <person name="Wu L."/>
            <person name="Ma J."/>
        </authorList>
    </citation>
    <scope>NUCLEOTIDE SEQUENCE [LARGE SCALE GENOMIC DNA]</scope>
    <source>
        <strain evidence="5">CCUG 63369</strain>
    </source>
</reference>
<name>A0ABW3BG77_9ACTN</name>
<comment type="caution">
    <text evidence="4">The sequence shown here is derived from an EMBL/GenBank/DDBJ whole genome shotgun (WGS) entry which is preliminary data.</text>
</comment>
<feature type="domain" description="Enolpyruvate transferase" evidence="3">
    <location>
        <begin position="13"/>
        <end position="71"/>
    </location>
</feature>
<proteinExistence type="predicted"/>
<feature type="region of interest" description="Disordered" evidence="2">
    <location>
        <begin position="1"/>
        <end position="20"/>
    </location>
</feature>
<dbReference type="PANTHER" id="PTHR21090:SF5">
    <property type="entry name" value="PENTAFUNCTIONAL AROM POLYPEPTIDE"/>
    <property type="match status" value="1"/>
</dbReference>
<keyword evidence="5" id="KW-1185">Reference proteome</keyword>
<dbReference type="InterPro" id="IPR013792">
    <property type="entry name" value="RNA3'P_cycl/enolpyr_Trfase_a/b"/>
</dbReference>
<evidence type="ECO:0000259" key="3">
    <source>
        <dbReference type="Pfam" id="PF00275"/>
    </source>
</evidence>
<dbReference type="InterPro" id="IPR036968">
    <property type="entry name" value="Enolpyruvate_Tfrase_sf"/>
</dbReference>
<accession>A0ABW3BG77</accession>
<protein>
    <submittedName>
        <fullName evidence="4">3-phosphoshikimate 1-carboxyvinyltransferase</fullName>
    </submittedName>
</protein>
<dbReference type="Proteomes" id="UP001596956">
    <property type="component" value="Unassembled WGS sequence"/>
</dbReference>
<keyword evidence="1" id="KW-0808">Transferase</keyword>
<dbReference type="SUPFAM" id="SSF55205">
    <property type="entry name" value="EPT/RTPC-like"/>
    <property type="match status" value="1"/>
</dbReference>
<dbReference type="Pfam" id="PF00275">
    <property type="entry name" value="EPSP_synthase"/>
    <property type="match status" value="1"/>
</dbReference>
<feature type="region of interest" description="Disordered" evidence="2">
    <location>
        <begin position="69"/>
        <end position="90"/>
    </location>
</feature>
<organism evidence="4 5">
    <name type="scientific">Streptomonospora algeriensis</name>
    <dbReference type="NCBI Taxonomy" id="995084"/>
    <lineage>
        <taxon>Bacteria</taxon>
        <taxon>Bacillati</taxon>
        <taxon>Actinomycetota</taxon>
        <taxon>Actinomycetes</taxon>
        <taxon>Streptosporangiales</taxon>
        <taxon>Nocardiopsidaceae</taxon>
        <taxon>Streptomonospora</taxon>
    </lineage>
</organism>
<evidence type="ECO:0000313" key="4">
    <source>
        <dbReference type="EMBL" id="MFD0801901.1"/>
    </source>
</evidence>
<feature type="non-terminal residue" evidence="4">
    <location>
        <position position="90"/>
    </location>
</feature>
<evidence type="ECO:0000256" key="1">
    <source>
        <dbReference type="ARBA" id="ARBA00022679"/>
    </source>
</evidence>
<evidence type="ECO:0000313" key="5">
    <source>
        <dbReference type="Proteomes" id="UP001596956"/>
    </source>
</evidence>
<dbReference type="Gene3D" id="3.65.10.10">
    <property type="entry name" value="Enolpyruvate transferase domain"/>
    <property type="match status" value="1"/>
</dbReference>
<dbReference type="PANTHER" id="PTHR21090">
    <property type="entry name" value="AROM/DEHYDROQUINATE SYNTHASE"/>
    <property type="match status" value="1"/>
</dbReference>
<dbReference type="EMBL" id="JBHTHR010000322">
    <property type="protein sequence ID" value="MFD0801901.1"/>
    <property type="molecule type" value="Genomic_DNA"/>
</dbReference>